<comment type="caution">
    <text evidence="3">The sequence shown here is derived from an EMBL/GenBank/DDBJ whole genome shotgun (WGS) entry which is preliminary data.</text>
</comment>
<dbReference type="PANTHER" id="PTHR42928:SF3">
    <property type="entry name" value="UPF0065 PROTEIN YFLP"/>
    <property type="match status" value="1"/>
</dbReference>
<feature type="signal peptide" evidence="2">
    <location>
        <begin position="1"/>
        <end position="26"/>
    </location>
</feature>
<dbReference type="RefSeq" id="WP_114773004.1">
    <property type="nucleotide sequence ID" value="NZ_QQBB01000016.1"/>
</dbReference>
<sequence>MTRVRRRTTLFVLAAMAMAVAAPAQAQIKGLEIIAPANPGSGFDQTSRSVREALQEAGLASGIQVLNVPGAGGTIGLAQLVSGQKRGATLLTIGVTTVGSILTTKPPVTLDDAAPVALLLREYSVLVVPANSDIKTLADLTAKVKADPAAVTWAVGSAGGLDHVIAGQITKAVSGEAGKTNAINYPGGGEQVASILGGHVTVGVGGVPEFASQIESGKLRALAVSSPERLPSLDVPTLKEQGLDVVIGTWRGLMTRKQASEAEKKELGDAIAKMVETPTWKATLKRFGWIGAYQPAEGFGAFLKEQETMMKTALGELGLLKK</sequence>
<dbReference type="Pfam" id="PF03401">
    <property type="entry name" value="TctC"/>
    <property type="match status" value="1"/>
</dbReference>
<proteinExistence type="inferred from homology"/>
<evidence type="ECO:0000256" key="1">
    <source>
        <dbReference type="ARBA" id="ARBA00006987"/>
    </source>
</evidence>
<protein>
    <submittedName>
        <fullName evidence="3">Putative tricarboxylic transport membrane protein</fullName>
    </submittedName>
</protein>
<dbReference type="PIRSF" id="PIRSF017082">
    <property type="entry name" value="YflP"/>
    <property type="match status" value="1"/>
</dbReference>
<evidence type="ECO:0000256" key="2">
    <source>
        <dbReference type="SAM" id="SignalP"/>
    </source>
</evidence>
<feature type="chain" id="PRO_5016636923" evidence="2">
    <location>
        <begin position="27"/>
        <end position="322"/>
    </location>
</feature>
<keyword evidence="2" id="KW-0732">Signal</keyword>
<evidence type="ECO:0000313" key="4">
    <source>
        <dbReference type="Proteomes" id="UP000254925"/>
    </source>
</evidence>
<dbReference type="OrthoDB" id="9780943at2"/>
<dbReference type="EMBL" id="QQBB01000016">
    <property type="protein sequence ID" value="RDI52276.1"/>
    <property type="molecule type" value="Genomic_DNA"/>
</dbReference>
<comment type="similarity">
    <text evidence="1">Belongs to the UPF0065 (bug) family.</text>
</comment>
<evidence type="ECO:0000313" key="3">
    <source>
        <dbReference type="EMBL" id="RDI52276.1"/>
    </source>
</evidence>
<name>A0A370H7J9_9HYPH</name>
<dbReference type="SUPFAM" id="SSF53850">
    <property type="entry name" value="Periplasmic binding protein-like II"/>
    <property type="match status" value="1"/>
</dbReference>
<reference evidence="3 4" key="1">
    <citation type="submission" date="2018-07" db="EMBL/GenBank/DDBJ databases">
        <title>Genomic Encyclopedia of Type Strains, Phase IV (KMG-IV): sequencing the most valuable type-strain genomes for metagenomic binning, comparative biology and taxonomic classification.</title>
        <authorList>
            <person name="Goeker M."/>
        </authorList>
    </citation>
    <scope>NUCLEOTIDE SEQUENCE [LARGE SCALE GENOMIC DNA]</scope>
    <source>
        <strain evidence="3 4">DSM 14364</strain>
    </source>
</reference>
<dbReference type="InterPro" id="IPR005064">
    <property type="entry name" value="BUG"/>
</dbReference>
<dbReference type="Proteomes" id="UP000254925">
    <property type="component" value="Unassembled WGS sequence"/>
</dbReference>
<keyword evidence="4" id="KW-1185">Reference proteome</keyword>
<dbReference type="CDD" id="cd07012">
    <property type="entry name" value="PBP2_Bug_TTT"/>
    <property type="match status" value="1"/>
</dbReference>
<dbReference type="Gene3D" id="3.40.190.10">
    <property type="entry name" value="Periplasmic binding protein-like II"/>
    <property type="match status" value="1"/>
</dbReference>
<dbReference type="PANTHER" id="PTHR42928">
    <property type="entry name" value="TRICARBOXYLATE-BINDING PROTEIN"/>
    <property type="match status" value="1"/>
</dbReference>
<gene>
    <name evidence="3" type="ORF">DES45_11640</name>
</gene>
<dbReference type="Gene3D" id="3.40.190.150">
    <property type="entry name" value="Bordetella uptake gene, domain 1"/>
    <property type="match status" value="1"/>
</dbReference>
<organism evidence="3 4">
    <name type="scientific">Microvirga subterranea</name>
    <dbReference type="NCBI Taxonomy" id="186651"/>
    <lineage>
        <taxon>Bacteria</taxon>
        <taxon>Pseudomonadati</taxon>
        <taxon>Pseudomonadota</taxon>
        <taxon>Alphaproteobacteria</taxon>
        <taxon>Hyphomicrobiales</taxon>
        <taxon>Methylobacteriaceae</taxon>
        <taxon>Microvirga</taxon>
    </lineage>
</organism>
<accession>A0A370H7J9</accession>
<dbReference type="AlphaFoldDB" id="A0A370H7J9"/>
<dbReference type="InterPro" id="IPR042100">
    <property type="entry name" value="Bug_dom1"/>
</dbReference>